<keyword evidence="2" id="KW-1185">Reference proteome</keyword>
<comment type="caution">
    <text evidence="1">The sequence shown here is derived from an EMBL/GenBank/DDBJ whole genome shotgun (WGS) entry which is preliminary data.</text>
</comment>
<dbReference type="STRING" id="1777143.AWB82_01324"/>
<dbReference type="AlphaFoldDB" id="A0A157ZWE9"/>
<sequence length="188" mass="20749">MPPIRAADSIGIASVRFTLMQDLRMRQTGRQQRPRARMRVSTPDFRAGDASKNRKGTWSSRMKVDTRTAAKAEATAFATRQGSASRRRLKSAFAHLSSAEEAPNATAWQARRSQLRTDRTLRPYVSFRGSSASLRPSPTKLKLVTASVIARPGTMASHGALVRYVCALSSMFPQLGVGGWMPKPRNEM</sequence>
<accession>A0A157ZWE9</accession>
<gene>
    <name evidence="1" type="ORF">AWB82_01324</name>
</gene>
<protein>
    <submittedName>
        <fullName evidence="1">Uncharacterized protein</fullName>
    </submittedName>
</protein>
<dbReference type="EMBL" id="FCOJ02000007">
    <property type="protein sequence ID" value="SAK49819.1"/>
    <property type="molecule type" value="Genomic_DNA"/>
</dbReference>
<evidence type="ECO:0000313" key="2">
    <source>
        <dbReference type="Proteomes" id="UP000054596"/>
    </source>
</evidence>
<proteinExistence type="predicted"/>
<organism evidence="1 2">
    <name type="scientific">Caballeronia glebae</name>
    <dbReference type="NCBI Taxonomy" id="1777143"/>
    <lineage>
        <taxon>Bacteria</taxon>
        <taxon>Pseudomonadati</taxon>
        <taxon>Pseudomonadota</taxon>
        <taxon>Betaproteobacteria</taxon>
        <taxon>Burkholderiales</taxon>
        <taxon>Burkholderiaceae</taxon>
        <taxon>Caballeronia</taxon>
    </lineage>
</organism>
<name>A0A157ZWE9_9BURK</name>
<dbReference type="Proteomes" id="UP000054596">
    <property type="component" value="Unassembled WGS sequence"/>
</dbReference>
<reference evidence="1" key="1">
    <citation type="submission" date="2016-01" db="EMBL/GenBank/DDBJ databases">
        <authorList>
            <person name="Peeters C."/>
        </authorList>
    </citation>
    <scope>NUCLEOTIDE SEQUENCE [LARGE SCALE GENOMIC DNA]</scope>
    <source>
        <strain evidence="1">LMG 29325</strain>
    </source>
</reference>
<evidence type="ECO:0000313" key="1">
    <source>
        <dbReference type="EMBL" id="SAK49819.1"/>
    </source>
</evidence>